<sequence>MASKSEPKNGFTDVANVEEMAKMAYMLLTDLGYTTTQHEFNERLFIIPNNEAFVFVFQFLLPLLDRKEYRERFKFVLRVDDKRKEAEFRKVLCNYLQDLAKTGELGWDVPPIKMALFTTPGRSTFLHVLLCVIEAVLRRNASSLGLVLAPMGESIEALRTGTEFYQTQLAANEQLATDCRTQMQSQIESLAEELKRNEEAVERSREELRRAQQQEKVLDSDQRNLERFSASVNQLIDTSSRLARLLHLVADGDQTVDVHQLIELPNKGLIAACPELQPMVIELETQMTSGQVDLVLYLRLLNTMIIAFKPLYDDVLGKMTAGSTIQELIEQQRSFLKRADNTLSRVDDLIQEKEAVFAKNIRPEKAADWLEARDEPEAITYAIYPPAADDLISLYQLTQIPDLQKDGKAPTEKGVASYEIDGLMNPPKGTLRRRKLNMSNLRSRDNLTSCSDLSGIVPLERFESTPRIAHLKKDDLGQRRRRSIKDIFTSTPIPR</sequence>
<dbReference type="InParanoid" id="A0A7M7M9F7"/>
<protein>
    <recommendedName>
        <fullName evidence="2">HAUS augmin-like complex subunit 6 N-terminal domain-containing protein</fullName>
    </recommendedName>
</protein>
<dbReference type="InterPro" id="IPR026797">
    <property type="entry name" value="HAUS_6"/>
</dbReference>
<dbReference type="GO" id="GO:0008017">
    <property type="term" value="F:microtubule binding"/>
    <property type="evidence" value="ECO:0007669"/>
    <property type="project" value="TreeGrafter"/>
</dbReference>
<dbReference type="Proteomes" id="UP000594260">
    <property type="component" value="Unplaced"/>
</dbReference>
<dbReference type="GeneID" id="111249690"/>
<dbReference type="EnsemblMetazoa" id="XM_022803903">
    <property type="protein sequence ID" value="XP_022659638"/>
    <property type="gene ID" value="LOC111249690"/>
</dbReference>
<dbReference type="OrthoDB" id="5575722at2759"/>
<dbReference type="Pfam" id="PF14661">
    <property type="entry name" value="HAUS6_N"/>
    <property type="match status" value="1"/>
</dbReference>
<dbReference type="RefSeq" id="XP_022659637.1">
    <property type="nucleotide sequence ID" value="XM_022803902.1"/>
</dbReference>
<evidence type="ECO:0000256" key="1">
    <source>
        <dbReference type="SAM" id="Coils"/>
    </source>
</evidence>
<accession>A0A7M7M9F7</accession>
<evidence type="ECO:0000313" key="3">
    <source>
        <dbReference type="EnsemblMetazoa" id="XP_022659639"/>
    </source>
</evidence>
<dbReference type="GO" id="GO:0070652">
    <property type="term" value="C:HAUS complex"/>
    <property type="evidence" value="ECO:0007669"/>
    <property type="project" value="InterPro"/>
</dbReference>
<organism evidence="3 4">
    <name type="scientific">Varroa destructor</name>
    <name type="common">Honeybee mite</name>
    <dbReference type="NCBI Taxonomy" id="109461"/>
    <lineage>
        <taxon>Eukaryota</taxon>
        <taxon>Metazoa</taxon>
        <taxon>Ecdysozoa</taxon>
        <taxon>Arthropoda</taxon>
        <taxon>Chelicerata</taxon>
        <taxon>Arachnida</taxon>
        <taxon>Acari</taxon>
        <taxon>Parasitiformes</taxon>
        <taxon>Mesostigmata</taxon>
        <taxon>Gamasina</taxon>
        <taxon>Dermanyssoidea</taxon>
        <taxon>Varroidae</taxon>
        <taxon>Varroa</taxon>
    </lineage>
</organism>
<dbReference type="GO" id="GO:1990498">
    <property type="term" value="C:mitotic spindle microtubule"/>
    <property type="evidence" value="ECO:0007669"/>
    <property type="project" value="TreeGrafter"/>
</dbReference>
<dbReference type="InterPro" id="IPR028163">
    <property type="entry name" value="HAUS_6_N"/>
</dbReference>
<dbReference type="RefSeq" id="XP_022659639.1">
    <property type="nucleotide sequence ID" value="XM_022803904.1"/>
</dbReference>
<dbReference type="PANTHER" id="PTHR16151:SF2">
    <property type="entry name" value="HAUS AUGMIN-LIKE COMPLEX SUBUNIT 6"/>
    <property type="match status" value="1"/>
</dbReference>
<dbReference type="EnsemblMetazoa" id="XM_022803904">
    <property type="protein sequence ID" value="XP_022659639"/>
    <property type="gene ID" value="LOC111249690"/>
</dbReference>
<dbReference type="GO" id="GO:0051225">
    <property type="term" value="P:spindle assembly"/>
    <property type="evidence" value="ECO:0007669"/>
    <property type="project" value="InterPro"/>
</dbReference>
<feature type="domain" description="HAUS augmin-like complex subunit 6 N-terminal" evidence="2">
    <location>
        <begin position="38"/>
        <end position="229"/>
    </location>
</feature>
<dbReference type="RefSeq" id="XP_022659638.1">
    <property type="nucleotide sequence ID" value="XM_022803903.1"/>
</dbReference>
<keyword evidence="4" id="KW-1185">Reference proteome</keyword>
<dbReference type="AlphaFoldDB" id="A0A7M7M9F7"/>
<keyword evidence="1" id="KW-0175">Coiled coil</keyword>
<proteinExistence type="predicted"/>
<name>A0A7M7M9F7_VARDE</name>
<feature type="coiled-coil region" evidence="1">
    <location>
        <begin position="180"/>
        <end position="221"/>
    </location>
</feature>
<reference evidence="3" key="1">
    <citation type="submission" date="2021-01" db="UniProtKB">
        <authorList>
            <consortium name="EnsemblMetazoa"/>
        </authorList>
    </citation>
    <scope>IDENTIFICATION</scope>
</reference>
<dbReference type="PANTHER" id="PTHR16151">
    <property type="entry name" value="HAUS AUGMIN-LIKE COMPLEX SUBUNIT 6"/>
    <property type="match status" value="1"/>
</dbReference>
<dbReference type="EnsemblMetazoa" id="XM_022803902">
    <property type="protein sequence ID" value="XP_022659637"/>
    <property type="gene ID" value="LOC111249690"/>
</dbReference>
<evidence type="ECO:0000259" key="2">
    <source>
        <dbReference type="Pfam" id="PF14661"/>
    </source>
</evidence>
<evidence type="ECO:0000313" key="4">
    <source>
        <dbReference type="Proteomes" id="UP000594260"/>
    </source>
</evidence>
<dbReference type="KEGG" id="vde:111249690"/>